<dbReference type="STRING" id="112903.SAMN04490178_106123"/>
<name>A0A1H8TDZ9_9FIRM</name>
<evidence type="ECO:0000313" key="4">
    <source>
        <dbReference type="EMBL" id="SEO88814.1"/>
    </source>
</evidence>
<feature type="binding site" evidence="1">
    <location>
        <position position="112"/>
    </location>
    <ligand>
        <name>ATP</name>
        <dbReference type="ChEBI" id="CHEBI:30616"/>
    </ligand>
</feature>
<dbReference type="Pfam" id="PF00586">
    <property type="entry name" value="AIRS"/>
    <property type="match status" value="1"/>
</dbReference>
<feature type="domain" description="PurM-like N-terminal" evidence="2">
    <location>
        <begin position="34"/>
        <end position="148"/>
    </location>
</feature>
<reference evidence="4 5" key="1">
    <citation type="submission" date="2016-10" db="EMBL/GenBank/DDBJ databases">
        <authorList>
            <person name="de Groot N.N."/>
        </authorList>
    </citation>
    <scope>NUCLEOTIDE SEQUENCE [LARGE SCALE GENOMIC DNA]</scope>
    <source>
        <strain evidence="4 5">DSM 13305</strain>
    </source>
</reference>
<dbReference type="PIRSF" id="PIRSF005303">
    <property type="entry name" value="Thiam_monoph_kin"/>
    <property type="match status" value="1"/>
</dbReference>
<evidence type="ECO:0000313" key="5">
    <source>
        <dbReference type="Proteomes" id="UP000198847"/>
    </source>
</evidence>
<accession>A0A1H8TDZ9</accession>
<dbReference type="SUPFAM" id="SSF56042">
    <property type="entry name" value="PurM C-terminal domain-like"/>
    <property type="match status" value="1"/>
</dbReference>
<dbReference type="RefSeq" id="WP_091745257.1">
    <property type="nucleotide sequence ID" value="NZ_FODY01000006.1"/>
</dbReference>
<dbReference type="GO" id="GO:0009229">
    <property type="term" value="P:thiamine diphosphate biosynthetic process"/>
    <property type="evidence" value="ECO:0007669"/>
    <property type="project" value="UniProtKB-UniRule"/>
</dbReference>
<feature type="binding site" evidence="1">
    <location>
        <position position="53"/>
    </location>
    <ligand>
        <name>Mg(2+)</name>
        <dbReference type="ChEBI" id="CHEBI:18420"/>
        <label>1</label>
    </ligand>
</feature>
<dbReference type="Gene3D" id="3.30.1330.10">
    <property type="entry name" value="PurM-like, N-terminal domain"/>
    <property type="match status" value="1"/>
</dbReference>
<feature type="binding site" evidence="1">
    <location>
        <position position="225"/>
    </location>
    <ligand>
        <name>Mg(2+)</name>
        <dbReference type="ChEBI" id="CHEBI:18420"/>
        <label>5</label>
    </ligand>
</feature>
<keyword evidence="1" id="KW-0479">Metal-binding</keyword>
<feature type="binding site" evidence="1">
    <location>
        <position position="82"/>
    </location>
    <ligand>
        <name>Mg(2+)</name>
        <dbReference type="ChEBI" id="CHEBI:18420"/>
        <label>4</label>
    </ligand>
</feature>
<feature type="binding site" evidence="1">
    <location>
        <position position="52"/>
    </location>
    <ligand>
        <name>Mg(2+)</name>
        <dbReference type="ChEBI" id="CHEBI:18420"/>
        <label>1</label>
    </ligand>
</feature>
<dbReference type="SUPFAM" id="SSF55326">
    <property type="entry name" value="PurM N-terminal domain-like"/>
    <property type="match status" value="1"/>
</dbReference>
<dbReference type="AlphaFoldDB" id="A0A1H8TDZ9"/>
<keyword evidence="1" id="KW-0547">Nucleotide-binding</keyword>
<dbReference type="InterPro" id="IPR036676">
    <property type="entry name" value="PurM-like_C_sf"/>
</dbReference>
<dbReference type="GO" id="GO:0009228">
    <property type="term" value="P:thiamine biosynthetic process"/>
    <property type="evidence" value="ECO:0007669"/>
    <property type="project" value="UniProtKB-KW"/>
</dbReference>
<dbReference type="GO" id="GO:0009030">
    <property type="term" value="F:thiamine-phosphate kinase activity"/>
    <property type="evidence" value="ECO:0007669"/>
    <property type="project" value="UniProtKB-UniRule"/>
</dbReference>
<dbReference type="EC" id="2.7.4.16" evidence="1"/>
<dbReference type="InterPro" id="IPR036921">
    <property type="entry name" value="PurM-like_N_sf"/>
</dbReference>
<dbReference type="UniPathway" id="UPA00060">
    <property type="reaction ID" value="UER00142"/>
</dbReference>
<dbReference type="PANTHER" id="PTHR30270">
    <property type="entry name" value="THIAMINE-MONOPHOSPHATE KINASE"/>
    <property type="match status" value="1"/>
</dbReference>
<keyword evidence="1 4" id="KW-0418">Kinase</keyword>
<comment type="function">
    <text evidence="1">Catalyzes the ATP-dependent phosphorylation of thiamine-monophosphate (TMP) to form thiamine-pyrophosphate (TPP), the active form of vitamin B1.</text>
</comment>
<feature type="binding site" evidence="1">
    <location>
        <position position="330"/>
    </location>
    <ligand>
        <name>substrate</name>
    </ligand>
</feature>
<feature type="binding site" evidence="1">
    <location>
        <position position="82"/>
    </location>
    <ligand>
        <name>Mg(2+)</name>
        <dbReference type="ChEBI" id="CHEBI:18420"/>
        <label>2</label>
    </ligand>
</feature>
<feature type="domain" description="PurM-like C-terminal" evidence="3">
    <location>
        <begin position="161"/>
        <end position="310"/>
    </location>
</feature>
<dbReference type="GO" id="GO:0000287">
    <property type="term" value="F:magnesium ion binding"/>
    <property type="evidence" value="ECO:0007669"/>
    <property type="project" value="UniProtKB-UniRule"/>
</dbReference>
<dbReference type="NCBIfam" id="TIGR01379">
    <property type="entry name" value="thiL"/>
    <property type="match status" value="1"/>
</dbReference>
<dbReference type="Gene3D" id="3.90.650.10">
    <property type="entry name" value="PurM-like C-terminal domain"/>
    <property type="match status" value="1"/>
</dbReference>
<evidence type="ECO:0000256" key="1">
    <source>
        <dbReference type="HAMAP-Rule" id="MF_02128"/>
    </source>
</evidence>
<gene>
    <name evidence="1" type="primary">thiL</name>
    <name evidence="4" type="ORF">SAMN04490178_106123</name>
</gene>
<dbReference type="Pfam" id="PF02769">
    <property type="entry name" value="AIRS_C"/>
    <property type="match status" value="1"/>
</dbReference>
<organism evidence="4 5">
    <name type="scientific">Propionispora vibrioides</name>
    <dbReference type="NCBI Taxonomy" id="112903"/>
    <lineage>
        <taxon>Bacteria</taxon>
        <taxon>Bacillati</taxon>
        <taxon>Bacillota</taxon>
        <taxon>Negativicutes</taxon>
        <taxon>Selenomonadales</taxon>
        <taxon>Sporomusaceae</taxon>
        <taxon>Propionispora</taxon>
    </lineage>
</organism>
<protein>
    <recommendedName>
        <fullName evidence="1">Thiamine-monophosphate kinase</fullName>
        <shortName evidence="1">TMP kinase</shortName>
        <shortName evidence="1">Thiamine-phosphate kinase</shortName>
        <ecNumber evidence="1">2.7.4.16</ecNumber>
    </recommendedName>
</protein>
<feature type="binding site" evidence="1">
    <location>
        <position position="224"/>
    </location>
    <ligand>
        <name>ATP</name>
        <dbReference type="ChEBI" id="CHEBI:30616"/>
    </ligand>
</feature>
<dbReference type="InterPro" id="IPR010918">
    <property type="entry name" value="PurM-like_C_dom"/>
</dbReference>
<dbReference type="Proteomes" id="UP000198847">
    <property type="component" value="Unassembled WGS sequence"/>
</dbReference>
<dbReference type="InterPro" id="IPR006283">
    <property type="entry name" value="ThiL-like"/>
</dbReference>
<keyword evidence="1" id="KW-0784">Thiamine biosynthesis</keyword>
<keyword evidence="1" id="KW-0460">Magnesium</keyword>
<evidence type="ECO:0000259" key="2">
    <source>
        <dbReference type="Pfam" id="PF00586"/>
    </source>
</evidence>
<feature type="binding site" evidence="1">
    <location>
        <position position="275"/>
    </location>
    <ligand>
        <name>substrate</name>
    </ligand>
</feature>
<dbReference type="PANTHER" id="PTHR30270:SF0">
    <property type="entry name" value="THIAMINE-MONOPHOSPHATE KINASE"/>
    <property type="match status" value="1"/>
</dbReference>
<dbReference type="CDD" id="cd02194">
    <property type="entry name" value="ThiL"/>
    <property type="match status" value="1"/>
</dbReference>
<feature type="binding site" evidence="1">
    <location>
        <position position="51"/>
    </location>
    <ligand>
        <name>Mg(2+)</name>
        <dbReference type="ChEBI" id="CHEBI:18420"/>
        <label>4</label>
    </ligand>
</feature>
<feature type="binding site" evidence="1">
    <location>
        <position position="222"/>
    </location>
    <ligand>
        <name>Mg(2+)</name>
        <dbReference type="ChEBI" id="CHEBI:18420"/>
        <label>3</label>
    </ligand>
</feature>
<comment type="pathway">
    <text evidence="1">Cofactor biosynthesis; thiamine diphosphate biosynthesis; thiamine diphosphate from thiamine phosphate: step 1/1.</text>
</comment>
<evidence type="ECO:0000259" key="3">
    <source>
        <dbReference type="Pfam" id="PF02769"/>
    </source>
</evidence>
<keyword evidence="1" id="KW-0808">Transferase</keyword>
<dbReference type="OrthoDB" id="9802811at2"/>
<keyword evidence="5" id="KW-1185">Reference proteome</keyword>
<sequence>MTTHKIEEIGEFGLIDLIKQDTIQNPGCVITGIGDDAAVVLPAPRQLQLLTTDMLVESVHFDLRTTTPWQLGYKAIAVNLSDIAAMGGTPRHVLVSLAINKQVSPDFVVNLYEGMKEICREFGVNIVGGDTVATSGGIVINVAAMGEVEPGNIVRRSGANPGEIVAVTGKLGNSSGGLDLLLTGDWEDHDFAWPLVTAHLTPRPQVKAGKLLGLAGASSLNDISDGLASEINEIAAASQVGIRLFAGQIPLSDELKAAAALFHKTPLDYALYGGEDYQLVFTMEKGKWRELQATDLGVAVTPIGEVTKPHTGVILINETGEEQPLVARGYNHFR</sequence>
<comment type="catalytic activity">
    <reaction evidence="1">
        <text>thiamine phosphate + ATP = thiamine diphosphate + ADP</text>
        <dbReference type="Rhea" id="RHEA:15913"/>
        <dbReference type="ChEBI" id="CHEBI:30616"/>
        <dbReference type="ChEBI" id="CHEBI:37575"/>
        <dbReference type="ChEBI" id="CHEBI:58937"/>
        <dbReference type="ChEBI" id="CHEBI:456216"/>
        <dbReference type="EC" id="2.7.4.16"/>
    </reaction>
</comment>
<dbReference type="GO" id="GO:0005524">
    <property type="term" value="F:ATP binding"/>
    <property type="evidence" value="ECO:0007669"/>
    <property type="project" value="UniProtKB-UniRule"/>
</dbReference>
<comment type="miscellaneous">
    <text evidence="1">Reaction mechanism of ThiL seems to utilize a direct, inline transfer of the gamma-phosphate of ATP to TMP rather than a phosphorylated enzyme intermediate.</text>
</comment>
<feature type="binding site" evidence="1">
    <location>
        <begin position="129"/>
        <end position="130"/>
    </location>
    <ligand>
        <name>ATP</name>
        <dbReference type="ChEBI" id="CHEBI:30616"/>
    </ligand>
</feature>
<feature type="binding site" evidence="1">
    <location>
        <position position="130"/>
    </location>
    <ligand>
        <name>Mg(2+)</name>
        <dbReference type="ChEBI" id="CHEBI:18420"/>
        <label>1</label>
    </ligand>
</feature>
<feature type="binding site" evidence="1">
    <location>
        <position position="36"/>
    </location>
    <ligand>
        <name>Mg(2+)</name>
        <dbReference type="ChEBI" id="CHEBI:18420"/>
        <label>4</label>
    </ligand>
</feature>
<feature type="binding site" evidence="1">
    <location>
        <position position="156"/>
    </location>
    <ligand>
        <name>ATP</name>
        <dbReference type="ChEBI" id="CHEBI:30616"/>
    </ligand>
</feature>
<feature type="binding site" evidence="1">
    <location>
        <position position="60"/>
    </location>
    <ligand>
        <name>substrate</name>
    </ligand>
</feature>
<feature type="binding site" evidence="1">
    <location>
        <position position="36"/>
    </location>
    <ligand>
        <name>Mg(2+)</name>
        <dbReference type="ChEBI" id="CHEBI:18420"/>
        <label>3</label>
    </ligand>
</feature>
<keyword evidence="1" id="KW-0067">ATP-binding</keyword>
<feature type="binding site" evidence="1">
    <location>
        <position position="82"/>
    </location>
    <ligand>
        <name>Mg(2+)</name>
        <dbReference type="ChEBI" id="CHEBI:18420"/>
        <label>3</label>
    </ligand>
</feature>
<comment type="similarity">
    <text evidence="1">Belongs to the thiamine-monophosphate kinase family.</text>
</comment>
<dbReference type="HAMAP" id="MF_02128">
    <property type="entry name" value="TMP_kinase"/>
    <property type="match status" value="1"/>
</dbReference>
<dbReference type="InterPro" id="IPR016188">
    <property type="entry name" value="PurM-like_N"/>
</dbReference>
<feature type="binding site" evidence="1">
    <location>
        <position position="53"/>
    </location>
    <ligand>
        <name>Mg(2+)</name>
        <dbReference type="ChEBI" id="CHEBI:18420"/>
        <label>2</label>
    </ligand>
</feature>
<dbReference type="EMBL" id="FODY01000006">
    <property type="protein sequence ID" value="SEO88814.1"/>
    <property type="molecule type" value="Genomic_DNA"/>
</dbReference>
<proteinExistence type="inferred from homology"/>